<accession>A0A9D3V3H7</accession>
<proteinExistence type="inferred from homology"/>
<organism evidence="6 7">
    <name type="scientific">Gossypium stocksii</name>
    <dbReference type="NCBI Taxonomy" id="47602"/>
    <lineage>
        <taxon>Eukaryota</taxon>
        <taxon>Viridiplantae</taxon>
        <taxon>Streptophyta</taxon>
        <taxon>Embryophyta</taxon>
        <taxon>Tracheophyta</taxon>
        <taxon>Spermatophyta</taxon>
        <taxon>Magnoliopsida</taxon>
        <taxon>eudicotyledons</taxon>
        <taxon>Gunneridae</taxon>
        <taxon>Pentapetalae</taxon>
        <taxon>rosids</taxon>
        <taxon>malvids</taxon>
        <taxon>Malvales</taxon>
        <taxon>Malvaceae</taxon>
        <taxon>Malvoideae</taxon>
        <taxon>Gossypium</taxon>
    </lineage>
</organism>
<evidence type="ECO:0000256" key="3">
    <source>
        <dbReference type="ARBA" id="ARBA00022964"/>
    </source>
</evidence>
<name>A0A9D3V3H7_9ROSI</name>
<evidence type="ECO:0000313" key="6">
    <source>
        <dbReference type="EMBL" id="KAH1067397.1"/>
    </source>
</evidence>
<keyword evidence="7" id="KW-1185">Reference proteome</keyword>
<keyword evidence="4 5" id="KW-0408">Iron</keyword>
<evidence type="ECO:0000256" key="2">
    <source>
        <dbReference type="ARBA" id="ARBA00022723"/>
    </source>
</evidence>
<evidence type="ECO:0000256" key="1">
    <source>
        <dbReference type="ARBA" id="ARBA00006787"/>
    </source>
</evidence>
<comment type="caution">
    <text evidence="6">The sequence shown here is derived from an EMBL/GenBank/DDBJ whole genome shotgun (WGS) entry which is preliminary data.</text>
</comment>
<keyword evidence="3" id="KW-0223">Dioxygenase</keyword>
<sequence>MEHGTDHLLPIRRVPGTGELVTMRIAATKPFVEVGVISGIIHKLDLKLDRCPLCHEIGVTNRYIVFMDCPLTVDVNRFIRGGQLIKYESEGNTKIGIMPRNGDAGSIQWFKVGVWGCGALASVIPGPDQGSKKLEWFPTKFKPGPGKPIEDAILEDPLLFPRPYEWRLNVQTGDVKQRNLTGPNHFPMEFPMINGAFTGLKNKYGYTQVGHCDSSPASGMGRFGGLAKVYFEEENNEEVSIKVDYHMFEKNTYCSGAAFVPKEGGAEEDDGWIITFVHHEDTSIPELSQTSSFGF</sequence>
<feature type="binding site" evidence="5">
    <location>
        <position position="55"/>
    </location>
    <ligand>
        <name>Fe cation</name>
        <dbReference type="ChEBI" id="CHEBI:24875"/>
        <note>catalytic</note>
    </ligand>
</feature>
<dbReference type="PANTHER" id="PTHR10543:SF146">
    <property type="entry name" value="CAROTENOID 9,10(9',10')-CLEAVAGE DIOXYGENASE 1-LIKE"/>
    <property type="match status" value="1"/>
</dbReference>
<evidence type="ECO:0000313" key="7">
    <source>
        <dbReference type="Proteomes" id="UP000828251"/>
    </source>
</evidence>
<reference evidence="6 7" key="1">
    <citation type="journal article" date="2021" name="Plant Biotechnol. J.">
        <title>Multi-omics assisted identification of the key and species-specific regulatory components of drought-tolerant mechanisms in Gossypium stocksii.</title>
        <authorList>
            <person name="Yu D."/>
            <person name="Ke L."/>
            <person name="Zhang D."/>
            <person name="Wu Y."/>
            <person name="Sun Y."/>
            <person name="Mei J."/>
            <person name="Sun J."/>
            <person name="Sun Y."/>
        </authorList>
    </citation>
    <scope>NUCLEOTIDE SEQUENCE [LARGE SCALE GENOMIC DNA]</scope>
    <source>
        <strain evidence="7">cv. E1</strain>
        <tissue evidence="6">Leaf</tissue>
    </source>
</reference>
<evidence type="ECO:0000256" key="4">
    <source>
        <dbReference type="ARBA" id="ARBA00023004"/>
    </source>
</evidence>
<keyword evidence="2 5" id="KW-0479">Metal-binding</keyword>
<dbReference type="EMBL" id="JAIQCV010000009">
    <property type="protein sequence ID" value="KAH1067397.1"/>
    <property type="molecule type" value="Genomic_DNA"/>
</dbReference>
<keyword evidence="3" id="KW-0560">Oxidoreductase</keyword>
<gene>
    <name evidence="6" type="ORF">J1N35_032384</name>
</gene>
<dbReference type="PANTHER" id="PTHR10543">
    <property type="entry name" value="BETA-CAROTENE DIOXYGENASE"/>
    <property type="match status" value="1"/>
</dbReference>
<comment type="cofactor">
    <cofactor evidence="5">
        <name>Fe(2+)</name>
        <dbReference type="ChEBI" id="CHEBI:29033"/>
    </cofactor>
    <text evidence="5">Binds 1 Fe(2+) ion per subunit.</text>
</comment>
<dbReference type="GO" id="GO:0009570">
    <property type="term" value="C:chloroplast stroma"/>
    <property type="evidence" value="ECO:0007669"/>
    <property type="project" value="TreeGrafter"/>
</dbReference>
<evidence type="ECO:0000256" key="5">
    <source>
        <dbReference type="PIRSR" id="PIRSR604294-1"/>
    </source>
</evidence>
<dbReference type="Pfam" id="PF03055">
    <property type="entry name" value="RPE65"/>
    <property type="match status" value="2"/>
</dbReference>
<dbReference type="InterPro" id="IPR004294">
    <property type="entry name" value="Carotenoid_Oase"/>
</dbReference>
<dbReference type="GO" id="GO:0046872">
    <property type="term" value="F:metal ion binding"/>
    <property type="evidence" value="ECO:0007669"/>
    <property type="project" value="UniProtKB-KW"/>
</dbReference>
<dbReference type="GO" id="GO:0010436">
    <property type="term" value="F:carotenoid dioxygenase activity"/>
    <property type="evidence" value="ECO:0007669"/>
    <property type="project" value="TreeGrafter"/>
</dbReference>
<comment type="similarity">
    <text evidence="1">Belongs to the carotenoid oxygenase family.</text>
</comment>
<dbReference type="Proteomes" id="UP000828251">
    <property type="component" value="Unassembled WGS sequence"/>
</dbReference>
<protein>
    <submittedName>
        <fullName evidence="6">Uncharacterized protein</fullName>
    </submittedName>
</protein>
<dbReference type="AlphaFoldDB" id="A0A9D3V3H7"/>
<dbReference type="GO" id="GO:0016121">
    <property type="term" value="P:carotene catabolic process"/>
    <property type="evidence" value="ECO:0007669"/>
    <property type="project" value="TreeGrafter"/>
</dbReference>
<dbReference type="OrthoDB" id="1069523at2759"/>